<evidence type="ECO:0000256" key="1">
    <source>
        <dbReference type="SAM" id="Coils"/>
    </source>
</evidence>
<feature type="region of interest" description="Disordered" evidence="2">
    <location>
        <begin position="117"/>
        <end position="146"/>
    </location>
</feature>
<sequence>MGGPLQKRPRRLDDMMAEGPRILDRNAVDVVQHIRNLEAERAELRQNIERLEAELRVQADRRRALQIQARELAAKSQQLSRNLQALRWAIFHPDVLTYSYVLYLLLLGDTEINAADESNHHIQSPGRTRGLPGERPRRQSSRFAEMMNSGPRILKRREVDVALQQLFRHMYNAIRNRAQFEEYLHRENEELQVLMRQRERLRERVENGHQARIGRDLRANSRAAYVCIYACILYLRLLGGTGRDKVTSRSTDNVAKWSLDEMWLD</sequence>
<organism evidence="3 4">
    <name type="scientific">Orchesella dallaii</name>
    <dbReference type="NCBI Taxonomy" id="48710"/>
    <lineage>
        <taxon>Eukaryota</taxon>
        <taxon>Metazoa</taxon>
        <taxon>Ecdysozoa</taxon>
        <taxon>Arthropoda</taxon>
        <taxon>Hexapoda</taxon>
        <taxon>Collembola</taxon>
        <taxon>Entomobryomorpha</taxon>
        <taxon>Entomobryoidea</taxon>
        <taxon>Orchesellidae</taxon>
        <taxon>Orchesellinae</taxon>
        <taxon>Orchesella</taxon>
    </lineage>
</organism>
<dbReference type="EMBL" id="CAXLJM020000061">
    <property type="protein sequence ID" value="CAL8119732.1"/>
    <property type="molecule type" value="Genomic_DNA"/>
</dbReference>
<evidence type="ECO:0000256" key="2">
    <source>
        <dbReference type="SAM" id="MobiDB-lite"/>
    </source>
</evidence>
<reference evidence="3 4" key="1">
    <citation type="submission" date="2024-08" db="EMBL/GenBank/DDBJ databases">
        <authorList>
            <person name="Cucini C."/>
            <person name="Frati F."/>
        </authorList>
    </citation>
    <scope>NUCLEOTIDE SEQUENCE [LARGE SCALE GENOMIC DNA]</scope>
</reference>
<feature type="coiled-coil region" evidence="1">
    <location>
        <begin position="27"/>
        <end position="89"/>
    </location>
</feature>
<keyword evidence="4" id="KW-1185">Reference proteome</keyword>
<dbReference type="Proteomes" id="UP001642540">
    <property type="component" value="Unassembled WGS sequence"/>
</dbReference>
<proteinExistence type="predicted"/>
<gene>
    <name evidence="3" type="ORF">ODALV1_LOCUS18694</name>
</gene>
<accession>A0ABP1R9C5</accession>
<evidence type="ECO:0000313" key="4">
    <source>
        <dbReference type="Proteomes" id="UP001642540"/>
    </source>
</evidence>
<keyword evidence="1" id="KW-0175">Coiled coil</keyword>
<evidence type="ECO:0000313" key="3">
    <source>
        <dbReference type="EMBL" id="CAL8119732.1"/>
    </source>
</evidence>
<comment type="caution">
    <text evidence="3">The sequence shown here is derived from an EMBL/GenBank/DDBJ whole genome shotgun (WGS) entry which is preliminary data.</text>
</comment>
<protein>
    <submittedName>
        <fullName evidence="3">Uncharacterized protein</fullName>
    </submittedName>
</protein>
<name>A0ABP1R9C5_9HEXA</name>
<feature type="coiled-coil region" evidence="1">
    <location>
        <begin position="177"/>
        <end position="211"/>
    </location>
</feature>